<keyword evidence="6 11" id="KW-0812">Transmembrane</keyword>
<evidence type="ECO:0000256" key="8">
    <source>
        <dbReference type="ARBA" id="ARBA00022989"/>
    </source>
</evidence>
<dbReference type="InterPro" id="IPR036097">
    <property type="entry name" value="HisK_dim/P_sf"/>
</dbReference>
<proteinExistence type="predicted"/>
<evidence type="ECO:0000256" key="3">
    <source>
        <dbReference type="ARBA" id="ARBA00012438"/>
    </source>
</evidence>
<name>R3WMN7_9ENTE</name>
<evidence type="ECO:0000256" key="9">
    <source>
        <dbReference type="ARBA" id="ARBA00023012"/>
    </source>
</evidence>
<dbReference type="Proteomes" id="UP000013785">
    <property type="component" value="Unassembled WGS sequence"/>
</dbReference>
<keyword evidence="7" id="KW-0418">Kinase</keyword>
<dbReference type="Pfam" id="PF00512">
    <property type="entry name" value="HisKA"/>
    <property type="match status" value="1"/>
</dbReference>
<dbReference type="EMBL" id="AJAT01000006">
    <property type="protein sequence ID" value="EOL49116.1"/>
    <property type="molecule type" value="Genomic_DNA"/>
</dbReference>
<dbReference type="InterPro" id="IPR003661">
    <property type="entry name" value="HisK_dim/P_dom"/>
</dbReference>
<dbReference type="Gene3D" id="1.10.287.130">
    <property type="match status" value="1"/>
</dbReference>
<dbReference type="InterPro" id="IPR003594">
    <property type="entry name" value="HATPase_dom"/>
</dbReference>
<dbReference type="GO" id="GO:0000155">
    <property type="term" value="F:phosphorelay sensor kinase activity"/>
    <property type="evidence" value="ECO:0007669"/>
    <property type="project" value="InterPro"/>
</dbReference>
<evidence type="ECO:0000256" key="6">
    <source>
        <dbReference type="ARBA" id="ARBA00022692"/>
    </source>
</evidence>
<dbReference type="SUPFAM" id="SSF55874">
    <property type="entry name" value="ATPase domain of HSP90 chaperone/DNA topoisomerase II/histidine kinase"/>
    <property type="match status" value="1"/>
</dbReference>
<dbReference type="eggNOG" id="COG5002">
    <property type="taxonomic scope" value="Bacteria"/>
</dbReference>
<dbReference type="GO" id="GO:0005886">
    <property type="term" value="C:plasma membrane"/>
    <property type="evidence" value="ECO:0007669"/>
    <property type="project" value="TreeGrafter"/>
</dbReference>
<dbReference type="SUPFAM" id="SSF47384">
    <property type="entry name" value="Homodimeric domain of signal transducing histidine kinase"/>
    <property type="match status" value="1"/>
</dbReference>
<dbReference type="SMART" id="SM00387">
    <property type="entry name" value="HATPase_c"/>
    <property type="match status" value="1"/>
</dbReference>
<evidence type="ECO:0000313" key="14">
    <source>
        <dbReference type="Proteomes" id="UP000013785"/>
    </source>
</evidence>
<evidence type="ECO:0000256" key="5">
    <source>
        <dbReference type="ARBA" id="ARBA00022679"/>
    </source>
</evidence>
<dbReference type="InterPro" id="IPR036890">
    <property type="entry name" value="HATPase_C_sf"/>
</dbReference>
<comment type="caution">
    <text evidence="13">The sequence shown here is derived from an EMBL/GenBank/DDBJ whole genome shotgun (WGS) entry which is preliminary data.</text>
</comment>
<reference evidence="13 14" key="1">
    <citation type="submission" date="2013-02" db="EMBL/GenBank/DDBJ databases">
        <title>The Genome Sequence of Enterococcus phoeniculicola BAA-412.</title>
        <authorList>
            <consortium name="The Broad Institute Genome Sequencing Platform"/>
            <consortium name="The Broad Institute Genome Sequencing Center for Infectious Disease"/>
            <person name="Earl A.M."/>
            <person name="Gilmore M.S."/>
            <person name="Lebreton F."/>
            <person name="Walker B."/>
            <person name="Young S.K."/>
            <person name="Zeng Q."/>
            <person name="Gargeya S."/>
            <person name="Fitzgerald M."/>
            <person name="Haas B."/>
            <person name="Abouelleil A."/>
            <person name="Alvarado L."/>
            <person name="Arachchi H.M."/>
            <person name="Berlin A.M."/>
            <person name="Chapman S.B."/>
            <person name="Dewar J."/>
            <person name="Goldberg J."/>
            <person name="Griggs A."/>
            <person name="Gujja S."/>
            <person name="Hansen M."/>
            <person name="Howarth C."/>
            <person name="Imamovic A."/>
            <person name="Larimer J."/>
            <person name="McCowan C."/>
            <person name="Murphy C."/>
            <person name="Neiman D."/>
            <person name="Pearson M."/>
            <person name="Priest M."/>
            <person name="Roberts A."/>
            <person name="Saif S."/>
            <person name="Shea T."/>
            <person name="Sisk P."/>
            <person name="Sykes S."/>
            <person name="Wortman J."/>
            <person name="Nusbaum C."/>
            <person name="Birren B."/>
        </authorList>
    </citation>
    <scope>NUCLEOTIDE SEQUENCE [LARGE SCALE GENOMIC DNA]</scope>
    <source>
        <strain evidence="13 14">ATCC BAA-412</strain>
    </source>
</reference>
<keyword evidence="9" id="KW-0902">Two-component regulatory system</keyword>
<evidence type="ECO:0000256" key="4">
    <source>
        <dbReference type="ARBA" id="ARBA00022553"/>
    </source>
</evidence>
<keyword evidence="5" id="KW-0808">Transferase</keyword>
<protein>
    <recommendedName>
        <fullName evidence="3">histidine kinase</fullName>
        <ecNumber evidence="3">2.7.13.3</ecNumber>
    </recommendedName>
</protein>
<dbReference type="PROSITE" id="PS50109">
    <property type="entry name" value="HIS_KIN"/>
    <property type="match status" value="1"/>
</dbReference>
<keyword evidence="8 11" id="KW-1133">Transmembrane helix</keyword>
<dbReference type="RefSeq" id="WP_010766896.1">
    <property type="nucleotide sequence ID" value="NZ_ASWE01000006.1"/>
</dbReference>
<evidence type="ECO:0000256" key="10">
    <source>
        <dbReference type="ARBA" id="ARBA00023136"/>
    </source>
</evidence>
<evidence type="ECO:0000256" key="7">
    <source>
        <dbReference type="ARBA" id="ARBA00022777"/>
    </source>
</evidence>
<comment type="subcellular location">
    <subcellularLocation>
        <location evidence="2">Membrane</location>
    </subcellularLocation>
</comment>
<sequence>MENKKRRNSARFQLTIRFALLLTISILVLSISIVTVLSRELYDSTKEQTELLKETMKKADTKNRVEWLEFLDTYTSGKSSPYYIQVFLSSGESIYSHEARQVFSQFDEMNQFLFLQTLLWEEEDVYYYTTLEKGEDTAAILVSMEDQFDLIKRVILLSTLLTMIVLFVGVWFIARFAGVFSRPLRVMNNEIGTLNLEEKKGRLTVPEDPREVKYVAESFNELLEKQERSLEREKQFVADVSHELRTPLTAIRGHVKLIRRRGEAHPEVIPKSIAYIDTESKRMTLMVEQLLTLGRLEKGTDVTDVSQLLRQIVDDFQLMIRQTLEVTIEEDVYLIAEKEHLRQIIRNLVENAAKYTEPSGGISIQLRQTKEGVTLKVADTGKGISAEERLHIFERFYRADQSRSSQVSGSGIGLSIVWALVHLYEGHIDVLDNQPKGSQFVVYFPKK</sequence>
<dbReference type="InterPro" id="IPR004358">
    <property type="entry name" value="Sig_transdc_His_kin-like_C"/>
</dbReference>
<dbReference type="FunFam" id="3.30.565.10:FF:000006">
    <property type="entry name" value="Sensor histidine kinase WalK"/>
    <property type="match status" value="1"/>
</dbReference>
<dbReference type="Gene3D" id="3.30.565.10">
    <property type="entry name" value="Histidine kinase-like ATPase, C-terminal domain"/>
    <property type="match status" value="1"/>
</dbReference>
<comment type="catalytic activity">
    <reaction evidence="1">
        <text>ATP + protein L-histidine = ADP + protein N-phospho-L-histidine.</text>
        <dbReference type="EC" id="2.7.13.3"/>
    </reaction>
</comment>
<dbReference type="EC" id="2.7.13.3" evidence="3"/>
<dbReference type="InterPro" id="IPR005467">
    <property type="entry name" value="His_kinase_dom"/>
</dbReference>
<dbReference type="InterPro" id="IPR050428">
    <property type="entry name" value="TCS_sensor_his_kinase"/>
</dbReference>
<evidence type="ECO:0000313" key="13">
    <source>
        <dbReference type="EMBL" id="EOL49116.1"/>
    </source>
</evidence>
<dbReference type="FunFam" id="1.10.287.130:FF:000001">
    <property type="entry name" value="Two-component sensor histidine kinase"/>
    <property type="match status" value="1"/>
</dbReference>
<accession>R3WMN7</accession>
<feature type="transmembrane region" description="Helical" evidence="11">
    <location>
        <begin position="154"/>
        <end position="177"/>
    </location>
</feature>
<keyword evidence="10 11" id="KW-0472">Membrane</keyword>
<dbReference type="SMART" id="SM00388">
    <property type="entry name" value="HisKA"/>
    <property type="match status" value="1"/>
</dbReference>
<dbReference type="AlphaFoldDB" id="R3WMN7"/>
<evidence type="ECO:0000256" key="1">
    <source>
        <dbReference type="ARBA" id="ARBA00000085"/>
    </source>
</evidence>
<evidence type="ECO:0000256" key="11">
    <source>
        <dbReference type="SAM" id="Phobius"/>
    </source>
</evidence>
<dbReference type="PATRIC" id="fig|1158610.3.peg.190"/>
<dbReference type="HOGENOM" id="CLU_000445_89_6_9"/>
<evidence type="ECO:0000256" key="2">
    <source>
        <dbReference type="ARBA" id="ARBA00004370"/>
    </source>
</evidence>
<dbReference type="Pfam" id="PF02518">
    <property type="entry name" value="HATPase_c"/>
    <property type="match status" value="1"/>
</dbReference>
<feature type="domain" description="Histidine kinase" evidence="12">
    <location>
        <begin position="239"/>
        <end position="447"/>
    </location>
</feature>
<dbReference type="CDD" id="cd00075">
    <property type="entry name" value="HATPase"/>
    <property type="match status" value="1"/>
</dbReference>
<organism evidence="13 14">
    <name type="scientific">Enterococcus phoeniculicola ATCC BAA-412</name>
    <dbReference type="NCBI Taxonomy" id="1158610"/>
    <lineage>
        <taxon>Bacteria</taxon>
        <taxon>Bacillati</taxon>
        <taxon>Bacillota</taxon>
        <taxon>Bacilli</taxon>
        <taxon>Lactobacillales</taxon>
        <taxon>Enterococcaceae</taxon>
        <taxon>Enterococcus</taxon>
    </lineage>
</organism>
<dbReference type="OrthoDB" id="9786919at2"/>
<keyword evidence="4" id="KW-0597">Phosphoprotein</keyword>
<gene>
    <name evidence="13" type="ORF">UC3_00211</name>
</gene>
<keyword evidence="14" id="KW-1185">Reference proteome</keyword>
<dbReference type="CDD" id="cd00082">
    <property type="entry name" value="HisKA"/>
    <property type="match status" value="1"/>
</dbReference>
<dbReference type="PRINTS" id="PR00344">
    <property type="entry name" value="BCTRLSENSOR"/>
</dbReference>
<dbReference type="STRING" id="154621.RV11_GL001376"/>
<dbReference type="PANTHER" id="PTHR45436:SF5">
    <property type="entry name" value="SENSOR HISTIDINE KINASE TRCS"/>
    <property type="match status" value="1"/>
</dbReference>
<evidence type="ECO:0000259" key="12">
    <source>
        <dbReference type="PROSITE" id="PS50109"/>
    </source>
</evidence>
<feature type="transmembrane region" description="Helical" evidence="11">
    <location>
        <begin position="12"/>
        <end position="37"/>
    </location>
</feature>
<dbReference type="PANTHER" id="PTHR45436">
    <property type="entry name" value="SENSOR HISTIDINE KINASE YKOH"/>
    <property type="match status" value="1"/>
</dbReference>